<sequence>MSIIKHSNIFDPFSLDVWDLFQETCPGFVSETSIFANTHIDWKETLEAHVFKADLLGVKEEVKVEVEEGRIL</sequence>
<dbReference type="InterPro" id="IPR008978">
    <property type="entry name" value="HSP20-like_chaperone"/>
</dbReference>
<keyword evidence="1" id="KW-0346">Stress response</keyword>
<accession>A0A9E7KU59</accession>
<name>A0A9E7KU59_9LILI</name>
<dbReference type="AlphaFoldDB" id="A0A9E7KU59"/>
<keyword evidence="3" id="KW-1185">Reference proteome</keyword>
<protein>
    <submittedName>
        <fullName evidence="2">Hsp20/alpha crystallin family</fullName>
    </submittedName>
</protein>
<gene>
    <name evidence="2" type="ORF">MUK42_37804</name>
</gene>
<dbReference type="Gene3D" id="2.60.40.790">
    <property type="match status" value="1"/>
</dbReference>
<evidence type="ECO:0000256" key="1">
    <source>
        <dbReference type="ARBA" id="ARBA00023016"/>
    </source>
</evidence>
<dbReference type="SUPFAM" id="SSF49764">
    <property type="entry name" value="HSP20-like chaperones"/>
    <property type="match status" value="1"/>
</dbReference>
<dbReference type="EMBL" id="CP097510">
    <property type="protein sequence ID" value="URE29571.1"/>
    <property type="molecule type" value="Genomic_DNA"/>
</dbReference>
<evidence type="ECO:0000313" key="2">
    <source>
        <dbReference type="EMBL" id="URE29571.1"/>
    </source>
</evidence>
<proteinExistence type="predicted"/>
<dbReference type="OrthoDB" id="5511210at2759"/>
<reference evidence="2" key="1">
    <citation type="submission" date="2022-05" db="EMBL/GenBank/DDBJ databases">
        <title>The Musa troglodytarum L. genome provides insights into the mechanism of non-climacteric behaviour and enrichment of carotenoids.</title>
        <authorList>
            <person name="Wang J."/>
        </authorList>
    </citation>
    <scope>NUCLEOTIDE SEQUENCE</scope>
    <source>
        <tissue evidence="2">Leaf</tissue>
    </source>
</reference>
<organism evidence="2 3">
    <name type="scientific">Musa troglodytarum</name>
    <name type="common">fe'i banana</name>
    <dbReference type="NCBI Taxonomy" id="320322"/>
    <lineage>
        <taxon>Eukaryota</taxon>
        <taxon>Viridiplantae</taxon>
        <taxon>Streptophyta</taxon>
        <taxon>Embryophyta</taxon>
        <taxon>Tracheophyta</taxon>
        <taxon>Spermatophyta</taxon>
        <taxon>Magnoliopsida</taxon>
        <taxon>Liliopsida</taxon>
        <taxon>Zingiberales</taxon>
        <taxon>Musaceae</taxon>
        <taxon>Musa</taxon>
    </lineage>
</organism>
<dbReference type="Proteomes" id="UP001055439">
    <property type="component" value="Chromosome 8"/>
</dbReference>
<dbReference type="PANTHER" id="PTHR11527">
    <property type="entry name" value="HEAT-SHOCK PROTEIN 20 FAMILY MEMBER"/>
    <property type="match status" value="1"/>
</dbReference>
<dbReference type="InterPro" id="IPR031107">
    <property type="entry name" value="Small_HSP"/>
</dbReference>
<evidence type="ECO:0000313" key="3">
    <source>
        <dbReference type="Proteomes" id="UP001055439"/>
    </source>
</evidence>